<reference evidence="8" key="1">
    <citation type="journal article" date="2019" name="Int. J. Syst. Evol. Microbiol.">
        <title>The Global Catalogue of Microorganisms (GCM) 10K type strain sequencing project: providing services to taxonomists for standard genome sequencing and annotation.</title>
        <authorList>
            <consortium name="The Broad Institute Genomics Platform"/>
            <consortium name="The Broad Institute Genome Sequencing Center for Infectious Disease"/>
            <person name="Wu L."/>
            <person name="Ma J."/>
        </authorList>
    </citation>
    <scope>NUCLEOTIDE SEQUENCE [LARGE SCALE GENOMIC DNA]</scope>
    <source>
        <strain evidence="8">CCM 8937</strain>
    </source>
</reference>
<protein>
    <submittedName>
        <fullName evidence="7">Peptide ABC transporter substrate-binding protein</fullName>
    </submittedName>
</protein>
<dbReference type="InterPro" id="IPR039424">
    <property type="entry name" value="SBP_5"/>
</dbReference>
<comment type="caution">
    <text evidence="7">The sequence shown here is derived from an EMBL/GenBank/DDBJ whole genome shotgun (WGS) entry which is preliminary data.</text>
</comment>
<comment type="similarity">
    <text evidence="2">Belongs to the bacterial solute-binding protein 5 family.</text>
</comment>
<evidence type="ECO:0000313" key="7">
    <source>
        <dbReference type="EMBL" id="MFD1411476.1"/>
    </source>
</evidence>
<accession>A0ABW4BP87</accession>
<dbReference type="Proteomes" id="UP001597191">
    <property type="component" value="Unassembled WGS sequence"/>
</dbReference>
<dbReference type="Gene3D" id="3.40.190.10">
    <property type="entry name" value="Periplasmic binding protein-like II"/>
    <property type="match status" value="1"/>
</dbReference>
<evidence type="ECO:0000256" key="4">
    <source>
        <dbReference type="ARBA" id="ARBA00022729"/>
    </source>
</evidence>
<feature type="chain" id="PRO_5047266092" evidence="5">
    <location>
        <begin position="22"/>
        <end position="545"/>
    </location>
</feature>
<dbReference type="Gene3D" id="3.90.76.10">
    <property type="entry name" value="Dipeptide-binding Protein, Domain 1"/>
    <property type="match status" value="1"/>
</dbReference>
<evidence type="ECO:0000256" key="5">
    <source>
        <dbReference type="SAM" id="SignalP"/>
    </source>
</evidence>
<dbReference type="Pfam" id="PF00496">
    <property type="entry name" value="SBP_bac_5"/>
    <property type="match status" value="1"/>
</dbReference>
<keyword evidence="8" id="KW-1185">Reference proteome</keyword>
<dbReference type="InterPro" id="IPR000914">
    <property type="entry name" value="SBP_5_dom"/>
</dbReference>
<dbReference type="InterPro" id="IPR030678">
    <property type="entry name" value="Peptide/Ni-bd"/>
</dbReference>
<feature type="domain" description="Solute-binding protein family 5" evidence="6">
    <location>
        <begin position="78"/>
        <end position="466"/>
    </location>
</feature>
<comment type="subcellular location">
    <subcellularLocation>
        <location evidence="1">Cell envelope</location>
    </subcellularLocation>
</comment>
<dbReference type="PANTHER" id="PTHR30290">
    <property type="entry name" value="PERIPLASMIC BINDING COMPONENT OF ABC TRANSPORTER"/>
    <property type="match status" value="1"/>
</dbReference>
<dbReference type="PIRSF" id="PIRSF002741">
    <property type="entry name" value="MppA"/>
    <property type="match status" value="1"/>
</dbReference>
<dbReference type="PANTHER" id="PTHR30290:SF10">
    <property type="entry name" value="PERIPLASMIC OLIGOPEPTIDE-BINDING PROTEIN-RELATED"/>
    <property type="match status" value="1"/>
</dbReference>
<keyword evidence="4 5" id="KW-0732">Signal</keyword>
<keyword evidence="3" id="KW-0813">Transport</keyword>
<dbReference type="SUPFAM" id="SSF53850">
    <property type="entry name" value="Periplasmic binding protein-like II"/>
    <property type="match status" value="1"/>
</dbReference>
<dbReference type="PROSITE" id="PS51257">
    <property type="entry name" value="PROKAR_LIPOPROTEIN"/>
    <property type="match status" value="1"/>
</dbReference>
<dbReference type="RefSeq" id="WP_125651130.1">
    <property type="nucleotide sequence ID" value="NZ_JBHTOH010000077.1"/>
</dbReference>
<dbReference type="Gene3D" id="3.10.105.10">
    <property type="entry name" value="Dipeptide-binding Protein, Domain 3"/>
    <property type="match status" value="1"/>
</dbReference>
<proteinExistence type="inferred from homology"/>
<evidence type="ECO:0000256" key="1">
    <source>
        <dbReference type="ARBA" id="ARBA00004196"/>
    </source>
</evidence>
<organism evidence="7 8">
    <name type="scientific">Lapidilactobacillus gannanensis</name>
    <dbReference type="NCBI Taxonomy" id="2486002"/>
    <lineage>
        <taxon>Bacteria</taxon>
        <taxon>Bacillati</taxon>
        <taxon>Bacillota</taxon>
        <taxon>Bacilli</taxon>
        <taxon>Lactobacillales</taxon>
        <taxon>Lactobacillaceae</taxon>
        <taxon>Lapidilactobacillus</taxon>
    </lineage>
</organism>
<evidence type="ECO:0000256" key="2">
    <source>
        <dbReference type="ARBA" id="ARBA00005695"/>
    </source>
</evidence>
<sequence>MKLRNLGKLGVVSLLALSLLAACGGNKQSSGSASGEQVFTRMEGDVISSMDAASITDAISGQALVDTMDGLYRYNGKKLEPAIATKLVKATNDGKTYTFNLRKGAKWSNGDPVTAHDFVFAWKRLVDPATKSQYAYLYSGIQNADDIMNGKKAADTLGVQADGDYKLVVNLDHAIPYFSAMVTNPVFFPQNEKIVKKYGNKYGTSWDKTVYNGPFKLRTWTGTNLSWTEVKNKSYWNAKAVKLDKVKVQVVKEPSTALNLFQDGTLDDAILSGEAARQMKNDPSFKPQLQSSTFYLELNQEKVPAFKNKNIRLAISKAINRKEYTSQVLGNASIPAQNVVPKNIAQMPDGTDFSAAAKNDSYPTDYSKAEARKLWKQGLKEVGINSLSIEFLNDDSENAKKSAEYFQSQLEAVLPGMKVKITSLPFKSRLTRSQSGDFDMSISIWGADFPDPITFLELFTTGNSQNDGKWSNAEYDRLIQASKTTDVNDTEKRYDDLLKAQEILTNEQGIIPVYQTAQAHLINANVRNLAYSPSNQYNFVHTYIK</sequence>
<name>A0ABW4BP87_9LACO</name>
<evidence type="ECO:0000313" key="8">
    <source>
        <dbReference type="Proteomes" id="UP001597191"/>
    </source>
</evidence>
<gene>
    <name evidence="7" type="ORF">ACFQ4R_07760</name>
</gene>
<dbReference type="EMBL" id="JBHTOH010000077">
    <property type="protein sequence ID" value="MFD1411476.1"/>
    <property type="molecule type" value="Genomic_DNA"/>
</dbReference>
<evidence type="ECO:0000259" key="6">
    <source>
        <dbReference type="Pfam" id="PF00496"/>
    </source>
</evidence>
<feature type="signal peptide" evidence="5">
    <location>
        <begin position="1"/>
        <end position="21"/>
    </location>
</feature>
<evidence type="ECO:0000256" key="3">
    <source>
        <dbReference type="ARBA" id="ARBA00022448"/>
    </source>
</evidence>
<dbReference type="CDD" id="cd08504">
    <property type="entry name" value="PBP2_OppA"/>
    <property type="match status" value="1"/>
</dbReference>